<dbReference type="InterPro" id="IPR002068">
    <property type="entry name" value="A-crystallin/Hsp20_dom"/>
</dbReference>
<reference evidence="6" key="2">
    <citation type="journal article" date="2023" name="Proc. Natl. Acad. Sci. U.S.A.">
        <title>A global phylogenomic analysis of the shiitake genus Lentinula.</title>
        <authorList>
            <person name="Sierra-Patev S."/>
            <person name="Min B."/>
            <person name="Naranjo-Ortiz M."/>
            <person name="Looney B."/>
            <person name="Konkel Z."/>
            <person name="Slot J.C."/>
            <person name="Sakamoto Y."/>
            <person name="Steenwyk J.L."/>
            <person name="Rokas A."/>
            <person name="Carro J."/>
            <person name="Camarero S."/>
            <person name="Ferreira P."/>
            <person name="Molpeceres G."/>
            <person name="Ruiz-Duenas F.J."/>
            <person name="Serrano A."/>
            <person name="Henrissat B."/>
            <person name="Drula E."/>
            <person name="Hughes K.W."/>
            <person name="Mata J.L."/>
            <person name="Ishikawa N.K."/>
            <person name="Vargas-Isla R."/>
            <person name="Ushijima S."/>
            <person name="Smith C.A."/>
            <person name="Donoghue J."/>
            <person name="Ahrendt S."/>
            <person name="Andreopoulos W."/>
            <person name="He G."/>
            <person name="LaButti K."/>
            <person name="Lipzen A."/>
            <person name="Ng V."/>
            <person name="Riley R."/>
            <person name="Sandor L."/>
            <person name="Barry K."/>
            <person name="Martinez A.T."/>
            <person name="Xiao Y."/>
            <person name="Gibbons J.G."/>
            <person name="Terashima K."/>
            <person name="Grigoriev I.V."/>
            <person name="Hibbett D."/>
        </authorList>
    </citation>
    <scope>NUCLEOTIDE SEQUENCE</scope>
    <source>
        <strain evidence="6">Sp2 HRB7682 ss15</strain>
    </source>
</reference>
<evidence type="ECO:0000313" key="6">
    <source>
        <dbReference type="EMBL" id="KAJ4496029.1"/>
    </source>
</evidence>
<dbReference type="EMBL" id="JANVFS010000001">
    <property type="protein sequence ID" value="KAJ4496029.1"/>
    <property type="molecule type" value="Genomic_DNA"/>
</dbReference>
<feature type="region of interest" description="Disordered" evidence="4">
    <location>
        <begin position="1"/>
        <end position="22"/>
    </location>
</feature>
<dbReference type="InterPro" id="IPR031107">
    <property type="entry name" value="Small_HSP"/>
</dbReference>
<evidence type="ECO:0000313" key="7">
    <source>
        <dbReference type="Proteomes" id="UP001150238"/>
    </source>
</evidence>
<feature type="region of interest" description="Disordered" evidence="4">
    <location>
        <begin position="173"/>
        <end position="193"/>
    </location>
</feature>
<evidence type="ECO:0000256" key="1">
    <source>
        <dbReference type="ARBA" id="ARBA00023016"/>
    </source>
</evidence>
<dbReference type="Pfam" id="PF00011">
    <property type="entry name" value="HSP20"/>
    <property type="match status" value="1"/>
</dbReference>
<dbReference type="InterPro" id="IPR008978">
    <property type="entry name" value="HSP20-like_chaperone"/>
</dbReference>
<dbReference type="PROSITE" id="PS01031">
    <property type="entry name" value="SHSP"/>
    <property type="match status" value="1"/>
</dbReference>
<sequence length="193" mass="21615">MAPTRTANIRSSRIPSRGRSPDDDVVNQIVAERLKALLKANRIRFVNPSSGMFRPRCDVYDDLSSSVVTAMFELPGVKRSEIALNLREGVLVVQGERVRPDKKYTSQSSYSRFPAPLESTATTANELEFKHRYVLEELRYGKFERRITLPDGIKDADIKAHMAEGILIVTWPRQPTSQGSSTSVPKSTFASSK</sequence>
<reference evidence="6" key="1">
    <citation type="submission" date="2022-08" db="EMBL/GenBank/DDBJ databases">
        <authorList>
            <consortium name="DOE Joint Genome Institute"/>
            <person name="Min B."/>
            <person name="Riley R."/>
            <person name="Sierra-Patev S."/>
            <person name="Naranjo-Ortiz M."/>
            <person name="Looney B."/>
            <person name="Konkel Z."/>
            <person name="Slot J.C."/>
            <person name="Sakamoto Y."/>
            <person name="Steenwyk J.L."/>
            <person name="Rokas A."/>
            <person name="Carro J."/>
            <person name="Camarero S."/>
            <person name="Ferreira P."/>
            <person name="Molpeceres G."/>
            <person name="Ruiz-Duenas F.J."/>
            <person name="Serrano A."/>
            <person name="Henrissat B."/>
            <person name="Drula E."/>
            <person name="Hughes K.W."/>
            <person name="Mata J.L."/>
            <person name="Ishikawa N.K."/>
            <person name="Vargas-Isla R."/>
            <person name="Ushijima S."/>
            <person name="Smith C.A."/>
            <person name="Ahrendt S."/>
            <person name="Andreopoulos W."/>
            <person name="He G."/>
            <person name="Labutti K."/>
            <person name="Lipzen A."/>
            <person name="Ng V."/>
            <person name="Sandor L."/>
            <person name="Barry K."/>
            <person name="Martinez A.T."/>
            <person name="Xiao Y."/>
            <person name="Gibbons J.G."/>
            <person name="Terashima K."/>
            <person name="Hibbett D.S."/>
            <person name="Grigoriev I.V."/>
        </authorList>
    </citation>
    <scope>NUCLEOTIDE SEQUENCE</scope>
    <source>
        <strain evidence="6">Sp2 HRB7682 ss15</strain>
    </source>
</reference>
<accession>A0A9W9E1P8</accession>
<feature type="compositionally biased region" description="Low complexity" evidence="4">
    <location>
        <begin position="9"/>
        <end position="18"/>
    </location>
</feature>
<dbReference type="Proteomes" id="UP001150238">
    <property type="component" value="Unassembled WGS sequence"/>
</dbReference>
<evidence type="ECO:0000256" key="2">
    <source>
        <dbReference type="PROSITE-ProRule" id="PRU00285"/>
    </source>
</evidence>
<keyword evidence="1" id="KW-0346">Stress response</keyword>
<evidence type="ECO:0000256" key="3">
    <source>
        <dbReference type="RuleBase" id="RU003616"/>
    </source>
</evidence>
<comment type="similarity">
    <text evidence="2 3">Belongs to the small heat shock protein (HSP20) family.</text>
</comment>
<dbReference type="PANTHER" id="PTHR11527">
    <property type="entry name" value="HEAT-SHOCK PROTEIN 20 FAMILY MEMBER"/>
    <property type="match status" value="1"/>
</dbReference>
<dbReference type="CDD" id="cd06464">
    <property type="entry name" value="ACD_sHsps-like"/>
    <property type="match status" value="1"/>
</dbReference>
<evidence type="ECO:0000256" key="4">
    <source>
        <dbReference type="SAM" id="MobiDB-lite"/>
    </source>
</evidence>
<name>A0A9W9E1P8_9AGAR</name>
<comment type="caution">
    <text evidence="6">The sequence shown here is derived from an EMBL/GenBank/DDBJ whole genome shotgun (WGS) entry which is preliminary data.</text>
</comment>
<proteinExistence type="inferred from homology"/>
<organism evidence="6 7">
    <name type="scientific">Lentinula lateritia</name>
    <dbReference type="NCBI Taxonomy" id="40482"/>
    <lineage>
        <taxon>Eukaryota</taxon>
        <taxon>Fungi</taxon>
        <taxon>Dikarya</taxon>
        <taxon>Basidiomycota</taxon>
        <taxon>Agaricomycotina</taxon>
        <taxon>Agaricomycetes</taxon>
        <taxon>Agaricomycetidae</taxon>
        <taxon>Agaricales</taxon>
        <taxon>Marasmiineae</taxon>
        <taxon>Omphalotaceae</taxon>
        <taxon>Lentinula</taxon>
    </lineage>
</organism>
<gene>
    <name evidence="6" type="ORF">C8J55DRAFT_495582</name>
</gene>
<feature type="domain" description="SHSP" evidence="5">
    <location>
        <begin position="48"/>
        <end position="187"/>
    </location>
</feature>
<dbReference type="AlphaFoldDB" id="A0A9W9E1P8"/>
<protein>
    <submittedName>
        <fullName evidence="6">HSP20-like chaperone</fullName>
    </submittedName>
</protein>
<dbReference type="Gene3D" id="2.60.40.790">
    <property type="match status" value="1"/>
</dbReference>
<dbReference type="SUPFAM" id="SSF49764">
    <property type="entry name" value="HSP20-like chaperones"/>
    <property type="match status" value="1"/>
</dbReference>
<evidence type="ECO:0000259" key="5">
    <source>
        <dbReference type="PROSITE" id="PS01031"/>
    </source>
</evidence>